<dbReference type="InterPro" id="IPR011009">
    <property type="entry name" value="Kinase-like_dom_sf"/>
</dbReference>
<organism evidence="1 2">
    <name type="scientific">Aspergillus keveii</name>
    <dbReference type="NCBI Taxonomy" id="714993"/>
    <lineage>
        <taxon>Eukaryota</taxon>
        <taxon>Fungi</taxon>
        <taxon>Dikarya</taxon>
        <taxon>Ascomycota</taxon>
        <taxon>Pezizomycotina</taxon>
        <taxon>Eurotiomycetes</taxon>
        <taxon>Eurotiomycetidae</taxon>
        <taxon>Eurotiales</taxon>
        <taxon>Aspergillaceae</taxon>
        <taxon>Aspergillus</taxon>
        <taxon>Aspergillus subgen. Nidulantes</taxon>
    </lineage>
</organism>
<comment type="caution">
    <text evidence="1">The sequence shown here is derived from an EMBL/GenBank/DDBJ whole genome shotgun (WGS) entry which is preliminary data.</text>
</comment>
<reference evidence="1 2" key="1">
    <citation type="submission" date="2024-07" db="EMBL/GenBank/DDBJ databases">
        <title>Section-level genome sequencing and comparative genomics of Aspergillus sections Usti and Cavernicolus.</title>
        <authorList>
            <consortium name="Lawrence Berkeley National Laboratory"/>
            <person name="Nybo J.L."/>
            <person name="Vesth T.C."/>
            <person name="Theobald S."/>
            <person name="Frisvad J.C."/>
            <person name="Larsen T.O."/>
            <person name="Kjaerboelling I."/>
            <person name="Rothschild-Mancinelli K."/>
            <person name="Lyhne E.K."/>
            <person name="Kogle M.E."/>
            <person name="Barry K."/>
            <person name="Clum A."/>
            <person name="Na H."/>
            <person name="Ledsgaard L."/>
            <person name="Lin J."/>
            <person name="Lipzen A."/>
            <person name="Kuo A."/>
            <person name="Riley R."/>
            <person name="Mondo S."/>
            <person name="Labutti K."/>
            <person name="Haridas S."/>
            <person name="Pangalinan J."/>
            <person name="Salamov A.A."/>
            <person name="Simmons B.A."/>
            <person name="Magnuson J.K."/>
            <person name="Chen J."/>
            <person name="Drula E."/>
            <person name="Henrissat B."/>
            <person name="Wiebenga A."/>
            <person name="Lubbers R.J."/>
            <person name="Gomes A.C."/>
            <person name="Makela M.R."/>
            <person name="Stajich J."/>
            <person name="Grigoriev I.V."/>
            <person name="Mortensen U.H."/>
            <person name="De Vries R.P."/>
            <person name="Baker S.E."/>
            <person name="Andersen M.R."/>
        </authorList>
    </citation>
    <scope>NUCLEOTIDE SEQUENCE [LARGE SCALE GENOMIC DNA]</scope>
    <source>
        <strain evidence="1 2">CBS 209.92</strain>
    </source>
</reference>
<sequence length="296" mass="34059">MHGSFNVCIPVKFIGRPSVLFRVPLPYRVGETNHPGNAYEKIRCELGTYAWLKETCPDVPIPKFMPGYLVIESVSTSSMLSKTRSMILCDDRYVRLANRPLSLGIQELEKEGILVDIPRDFTYTSTYAYLADLLALHVNDYGDFTYETGILAIMHMLSPVFFQREFRRGPFLFSLTDLHQNNIFVDENWRITAFIDLEWGCSLPAEMIRPPLWFEKNDIEALDADKHDSARQEFIIILAADEKIIHRKLSLSSIMEKTWQLGTFWFGLALTTPMGLFDLFDKKIWPTITGEEGIMV</sequence>
<dbReference type="PANTHER" id="PTHR21310">
    <property type="entry name" value="AMINOGLYCOSIDE PHOSPHOTRANSFERASE-RELATED-RELATED"/>
    <property type="match status" value="1"/>
</dbReference>
<keyword evidence="2" id="KW-1185">Reference proteome</keyword>
<protein>
    <recommendedName>
        <fullName evidence="3">Aminoglycoside phosphotransferase domain-containing protein</fullName>
    </recommendedName>
</protein>
<evidence type="ECO:0008006" key="3">
    <source>
        <dbReference type="Google" id="ProtNLM"/>
    </source>
</evidence>
<evidence type="ECO:0000313" key="1">
    <source>
        <dbReference type="EMBL" id="KAL2786374.1"/>
    </source>
</evidence>
<dbReference type="Proteomes" id="UP001610563">
    <property type="component" value="Unassembled WGS sequence"/>
</dbReference>
<dbReference type="PANTHER" id="PTHR21310:SF37">
    <property type="entry name" value="AMINOGLYCOSIDE PHOSPHOTRANSFERASE DOMAIN-CONTAINING PROTEIN"/>
    <property type="match status" value="1"/>
</dbReference>
<evidence type="ECO:0000313" key="2">
    <source>
        <dbReference type="Proteomes" id="UP001610563"/>
    </source>
</evidence>
<proteinExistence type="predicted"/>
<gene>
    <name evidence="1" type="ORF">BJX66DRAFT_328625</name>
</gene>
<dbReference type="EMBL" id="JBFTWV010000119">
    <property type="protein sequence ID" value="KAL2786374.1"/>
    <property type="molecule type" value="Genomic_DNA"/>
</dbReference>
<dbReference type="InterPro" id="IPR051678">
    <property type="entry name" value="AGP_Transferase"/>
</dbReference>
<dbReference type="SUPFAM" id="SSF56112">
    <property type="entry name" value="Protein kinase-like (PK-like)"/>
    <property type="match status" value="1"/>
</dbReference>
<accession>A0ABR4FT27</accession>
<name>A0ABR4FT27_9EURO</name>